<dbReference type="PROSITE" id="PS51198">
    <property type="entry name" value="UVRD_HELICASE_ATP_BIND"/>
    <property type="match status" value="1"/>
</dbReference>
<dbReference type="InterPro" id="IPR011335">
    <property type="entry name" value="Restrct_endonuc-II-like"/>
</dbReference>
<dbReference type="RefSeq" id="WP_053430613.1">
    <property type="nucleotide sequence ID" value="NZ_CP040441.1"/>
</dbReference>
<evidence type="ECO:0000313" key="17">
    <source>
        <dbReference type="EMBL" id="KOO38263.1"/>
    </source>
</evidence>
<dbReference type="GO" id="GO:0005524">
    <property type="term" value="F:ATP binding"/>
    <property type="evidence" value="ECO:0007669"/>
    <property type="project" value="UniProtKB-UniRule"/>
</dbReference>
<evidence type="ECO:0000256" key="9">
    <source>
        <dbReference type="ARBA" id="ARBA00023204"/>
    </source>
</evidence>
<keyword evidence="8" id="KW-0238">DNA-binding</keyword>
<dbReference type="PANTHER" id="PTHR11070:SF48">
    <property type="entry name" value="ATP-DEPENDENT HELICASE_NUCLEASE SUBUNIT A"/>
    <property type="match status" value="1"/>
</dbReference>
<keyword evidence="9" id="KW-0234">DNA repair</keyword>
<keyword evidence="2 14" id="KW-0547">Nucleotide-binding</keyword>
<dbReference type="InterPro" id="IPR000212">
    <property type="entry name" value="DNA_helicase_UvrD/REP"/>
</dbReference>
<keyword evidence="7 14" id="KW-0067">ATP-binding</keyword>
<gene>
    <name evidence="17" type="ORF">AMD02_04850</name>
</gene>
<comment type="catalytic activity">
    <reaction evidence="13">
        <text>ATP + H2O = ADP + phosphate + H(+)</text>
        <dbReference type="Rhea" id="RHEA:13065"/>
        <dbReference type="ChEBI" id="CHEBI:15377"/>
        <dbReference type="ChEBI" id="CHEBI:15378"/>
        <dbReference type="ChEBI" id="CHEBI:30616"/>
        <dbReference type="ChEBI" id="CHEBI:43474"/>
        <dbReference type="ChEBI" id="CHEBI:456216"/>
        <dbReference type="EC" id="5.6.2.4"/>
    </reaction>
</comment>
<evidence type="ECO:0000256" key="1">
    <source>
        <dbReference type="ARBA" id="ARBA00022722"/>
    </source>
</evidence>
<keyword evidence="3" id="KW-0227">DNA damage</keyword>
<dbReference type="AlphaFoldDB" id="A0A0M0KIL4"/>
<dbReference type="Gene3D" id="1.10.486.10">
    <property type="entry name" value="PCRA, domain 4"/>
    <property type="match status" value="1"/>
</dbReference>
<dbReference type="PANTHER" id="PTHR11070">
    <property type="entry name" value="UVRD / RECB / PCRA DNA HELICASE FAMILY MEMBER"/>
    <property type="match status" value="1"/>
</dbReference>
<dbReference type="GeneID" id="87598501"/>
<sequence>MAITFNQEQEQAIFSRAPLVVLSAGAGSGKTRVLTERFVHICEQKWQETQNDLEASFGAEVDELVAITFTEKAAREMKERIRQRLLEKVEEAKAHGDAGQVIFWQKQKEGLERARISTFHSFCQRLLLEYAQEAGIPPTFIVLDEVEAAIMKREILDDLFQDALLRPLFAKLLECYTKRSLESSLLQVYEHIRDIHADDDVFKRLDGDAMLNVQTHALLLEKEQQIAEFHEKASRLVDRIDGNDPSLTKALKDHIHNLLSCFHQLNPEAPDLYVQTLTAAMPARGHKSWGEKAPAFQQLYDEWKGLKKQWTSFSVEVQPITKEVLTAFIDLLQYFAARYKERKQLLSAFDFSDFQRNAVCLLDQEDVQKSCHDQFKHMMVDEFQDTNQMQMDVLTKINPSYQFLVGDGKQSIYRFRGADVTLMNEMSEQARDEKEAQFIEMNTNYRTTAPVIHAVNGLFAHAMKDVSVHSVPYASLIPAREPEKEDDIRVSLHITKTTEKEKDNDQVPYHHIADRLLEMVRTGEPTVWNGESWRSPNWGDMAILIPVRTELLALERALSDKGIPYHVYGGVGFYERQEILDFVTLLRWLDRPFEELYLFALLRSPMFGLTLDDLMFVKERFSDELTWFDIVVDKEMASLFAERPVVTDAFVRLRTWLDRWVPFRPVPSLIDHLYELFDQTGLKMSLFVQENGMQKVRNVEKLIDVMSGWKTNVLEELLQRFDLIQAEVEKEGEAEVEQVAGNVVHIMTVHASKGLEFPIVCLPQLDRVPQRDKGQVRYDREMGIVLRHEWEEDDGVVKLETPAFALVKEQADLATMAENKRLFYVAATRARDYLWMTGKEQPSTSSWLYEVEEALEEMPELRSHLKIEEDVASHDRWEKDIQTYTVPPIVPRQPELVPLSVTEMMTFIQDPVAYYERYILGIETSVQYEAKTKQEDSNIDPSKVGSLAHKVFELVDQGVTLAGSIEMTLAAHDCTQDERTNYEEHIQRLFRGVNQHSLQWLGEPVANEWAFSFSFEGAEIIGEIDKIVKNENEYHIIDFKTNQIRRSGAELLPFYEPQLALYAEAYEQLCHVPVKSASLFVVRDQQQPLHSLTDRSGVIARVRKHVQQLVDLRKRKANRFDYEQLGVKK</sequence>
<dbReference type="GO" id="GO:0043138">
    <property type="term" value="F:3'-5' DNA helicase activity"/>
    <property type="evidence" value="ECO:0007669"/>
    <property type="project" value="UniProtKB-EC"/>
</dbReference>
<dbReference type="InterPro" id="IPR011604">
    <property type="entry name" value="PDDEXK-like_dom_sf"/>
</dbReference>
<keyword evidence="5 14" id="KW-0347">Helicase</keyword>
<comment type="caution">
    <text evidence="17">The sequence shown here is derived from an EMBL/GenBank/DDBJ whole genome shotgun (WGS) entry which is preliminary data.</text>
</comment>
<dbReference type="GO" id="GO:0000725">
    <property type="term" value="P:recombinational repair"/>
    <property type="evidence" value="ECO:0007669"/>
    <property type="project" value="TreeGrafter"/>
</dbReference>
<evidence type="ECO:0000256" key="13">
    <source>
        <dbReference type="ARBA" id="ARBA00048988"/>
    </source>
</evidence>
<keyword evidence="10" id="KW-0413">Isomerase</keyword>
<evidence type="ECO:0000256" key="4">
    <source>
        <dbReference type="ARBA" id="ARBA00022801"/>
    </source>
</evidence>
<dbReference type="InterPro" id="IPR014017">
    <property type="entry name" value="DNA_helicase_UvrD-like_C"/>
</dbReference>
<dbReference type="InterPro" id="IPR027417">
    <property type="entry name" value="P-loop_NTPase"/>
</dbReference>
<dbReference type="GO" id="GO:0003677">
    <property type="term" value="F:DNA binding"/>
    <property type="evidence" value="ECO:0007669"/>
    <property type="project" value="UniProtKB-KW"/>
</dbReference>
<feature type="domain" description="UvrD-like helicase ATP-binding" evidence="15">
    <location>
        <begin position="3"/>
        <end position="448"/>
    </location>
</feature>
<dbReference type="InterPro" id="IPR038726">
    <property type="entry name" value="PDDEXK_AddAB-type"/>
</dbReference>
<proteinExistence type="predicted"/>
<dbReference type="SUPFAM" id="SSF52980">
    <property type="entry name" value="Restriction endonuclease-like"/>
    <property type="match status" value="1"/>
</dbReference>
<dbReference type="GO" id="GO:0005829">
    <property type="term" value="C:cytosol"/>
    <property type="evidence" value="ECO:0007669"/>
    <property type="project" value="TreeGrafter"/>
</dbReference>
<evidence type="ECO:0000256" key="8">
    <source>
        <dbReference type="ARBA" id="ARBA00023125"/>
    </source>
</evidence>
<dbReference type="GO" id="GO:0004527">
    <property type="term" value="F:exonuclease activity"/>
    <property type="evidence" value="ECO:0007669"/>
    <property type="project" value="UniProtKB-KW"/>
</dbReference>
<evidence type="ECO:0000259" key="16">
    <source>
        <dbReference type="PROSITE" id="PS51217"/>
    </source>
</evidence>
<evidence type="ECO:0000256" key="7">
    <source>
        <dbReference type="ARBA" id="ARBA00022840"/>
    </source>
</evidence>
<evidence type="ECO:0000256" key="5">
    <source>
        <dbReference type="ARBA" id="ARBA00022806"/>
    </source>
</evidence>
<evidence type="ECO:0000256" key="14">
    <source>
        <dbReference type="PROSITE-ProRule" id="PRU00560"/>
    </source>
</evidence>
<evidence type="ECO:0000256" key="6">
    <source>
        <dbReference type="ARBA" id="ARBA00022839"/>
    </source>
</evidence>
<dbReference type="EC" id="5.6.2.4" evidence="12"/>
<reference evidence="17" key="1">
    <citation type="submission" date="2015-08" db="EMBL/GenBank/DDBJ databases">
        <title>Complete DNA Sequence of Pseudomonas syringae pv. actinidiae, the Causal Agent of Kiwifruit Canker Disease.</title>
        <authorList>
            <person name="Rikkerink E.H.A."/>
            <person name="Fineran P.C."/>
        </authorList>
    </citation>
    <scope>NUCLEOTIDE SEQUENCE</scope>
    <source>
        <strain evidence="17">DSM 13666</strain>
    </source>
</reference>
<dbReference type="PATRIC" id="fig|136160.3.peg.1245"/>
<dbReference type="InterPro" id="IPR014016">
    <property type="entry name" value="UvrD-like_ATP-bd"/>
</dbReference>
<evidence type="ECO:0000259" key="15">
    <source>
        <dbReference type="PROSITE" id="PS51198"/>
    </source>
</evidence>
<dbReference type="Pfam" id="PF00580">
    <property type="entry name" value="UvrD-helicase"/>
    <property type="match status" value="1"/>
</dbReference>
<dbReference type="PROSITE" id="PS51217">
    <property type="entry name" value="UVRD_HELICASE_CTER"/>
    <property type="match status" value="1"/>
</dbReference>
<comment type="catalytic activity">
    <reaction evidence="11">
        <text>Couples ATP hydrolysis with the unwinding of duplex DNA by translocating in the 3'-5' direction.</text>
        <dbReference type="EC" id="5.6.2.4"/>
    </reaction>
</comment>
<evidence type="ECO:0000256" key="11">
    <source>
        <dbReference type="ARBA" id="ARBA00034617"/>
    </source>
</evidence>
<feature type="domain" description="UvrD-like helicase C-terminal" evidence="16">
    <location>
        <begin position="449"/>
        <end position="754"/>
    </location>
</feature>
<keyword evidence="4 14" id="KW-0378">Hydrolase</keyword>
<evidence type="ECO:0000256" key="2">
    <source>
        <dbReference type="ARBA" id="ARBA00022741"/>
    </source>
</evidence>
<dbReference type="GO" id="GO:0033202">
    <property type="term" value="C:DNA helicase complex"/>
    <property type="evidence" value="ECO:0007669"/>
    <property type="project" value="TreeGrafter"/>
</dbReference>
<dbReference type="Gene3D" id="3.40.50.300">
    <property type="entry name" value="P-loop containing nucleotide triphosphate hydrolases"/>
    <property type="match status" value="4"/>
</dbReference>
<accession>A0A0M0KIL4</accession>
<keyword evidence="1" id="KW-0540">Nuclease</keyword>
<name>A0A0M0KIL4_ALKHA</name>
<evidence type="ECO:0000256" key="12">
    <source>
        <dbReference type="ARBA" id="ARBA00034808"/>
    </source>
</evidence>
<evidence type="ECO:0000256" key="3">
    <source>
        <dbReference type="ARBA" id="ARBA00022763"/>
    </source>
</evidence>
<keyword evidence="6" id="KW-0269">Exonuclease</keyword>
<dbReference type="Pfam" id="PF12705">
    <property type="entry name" value="PDDEXK_1"/>
    <property type="match status" value="1"/>
</dbReference>
<protein>
    <recommendedName>
        <fullName evidence="12">DNA 3'-5' helicase</fullName>
        <ecNumber evidence="12">5.6.2.4</ecNumber>
    </recommendedName>
</protein>
<dbReference type="EMBL" id="LILD01000001">
    <property type="protein sequence ID" value="KOO38263.1"/>
    <property type="molecule type" value="Genomic_DNA"/>
</dbReference>
<feature type="binding site" evidence="14">
    <location>
        <begin position="24"/>
        <end position="31"/>
    </location>
    <ligand>
        <name>ATP</name>
        <dbReference type="ChEBI" id="CHEBI:30616"/>
    </ligand>
</feature>
<evidence type="ECO:0000256" key="10">
    <source>
        <dbReference type="ARBA" id="ARBA00023235"/>
    </source>
</evidence>
<dbReference type="Gene3D" id="3.90.320.10">
    <property type="match status" value="1"/>
</dbReference>
<dbReference type="SUPFAM" id="SSF52540">
    <property type="entry name" value="P-loop containing nucleoside triphosphate hydrolases"/>
    <property type="match status" value="1"/>
</dbReference>
<dbReference type="Pfam" id="PF13361">
    <property type="entry name" value="UvrD_C"/>
    <property type="match status" value="2"/>
</dbReference>
<organism evidence="17">
    <name type="scientific">Halalkalibacterium halodurans</name>
    <name type="common">Bacillus halodurans</name>
    <dbReference type="NCBI Taxonomy" id="86665"/>
    <lineage>
        <taxon>Bacteria</taxon>
        <taxon>Bacillati</taxon>
        <taxon>Bacillota</taxon>
        <taxon>Bacilli</taxon>
        <taxon>Bacillales</taxon>
        <taxon>Bacillaceae</taxon>
        <taxon>Halalkalibacterium (ex Joshi et al. 2022)</taxon>
    </lineage>
</organism>